<dbReference type="EMBL" id="QGKX02000004">
    <property type="protein sequence ID" value="KAF3599269.1"/>
    <property type="molecule type" value="Genomic_DNA"/>
</dbReference>
<proteinExistence type="predicted"/>
<organism evidence="2 3">
    <name type="scientific">Brassica cretica</name>
    <name type="common">Mustard</name>
    <dbReference type="NCBI Taxonomy" id="69181"/>
    <lineage>
        <taxon>Eukaryota</taxon>
        <taxon>Viridiplantae</taxon>
        <taxon>Streptophyta</taxon>
        <taxon>Embryophyta</taxon>
        <taxon>Tracheophyta</taxon>
        <taxon>Spermatophyta</taxon>
        <taxon>Magnoliopsida</taxon>
        <taxon>eudicotyledons</taxon>
        <taxon>Gunneridae</taxon>
        <taxon>Pentapetalae</taxon>
        <taxon>rosids</taxon>
        <taxon>malvids</taxon>
        <taxon>Brassicales</taxon>
        <taxon>Brassicaceae</taxon>
        <taxon>Brassiceae</taxon>
        <taxon>Brassica</taxon>
    </lineage>
</organism>
<dbReference type="AlphaFoldDB" id="A0A8S9SEQ3"/>
<gene>
    <name evidence="2" type="ORF">F2Q69_00037156</name>
</gene>
<comment type="caution">
    <text evidence="2">The sequence shown here is derived from an EMBL/GenBank/DDBJ whole genome shotgun (WGS) entry which is preliminary data.</text>
</comment>
<feature type="transmembrane region" description="Helical" evidence="1">
    <location>
        <begin position="96"/>
        <end position="117"/>
    </location>
</feature>
<dbReference type="Proteomes" id="UP000712600">
    <property type="component" value="Unassembled WGS sequence"/>
</dbReference>
<evidence type="ECO:0000313" key="2">
    <source>
        <dbReference type="EMBL" id="KAF3599269.1"/>
    </source>
</evidence>
<keyword evidence="1" id="KW-0472">Membrane</keyword>
<reference evidence="2" key="1">
    <citation type="submission" date="2019-12" db="EMBL/GenBank/DDBJ databases">
        <title>Genome sequencing and annotation of Brassica cretica.</title>
        <authorList>
            <person name="Studholme D.J."/>
            <person name="Sarris P."/>
        </authorList>
    </citation>
    <scope>NUCLEOTIDE SEQUENCE</scope>
    <source>
        <strain evidence="2">PFS-109/04</strain>
        <tissue evidence="2">Leaf</tissue>
    </source>
</reference>
<name>A0A8S9SEQ3_BRACR</name>
<accession>A0A8S9SEQ3</accession>
<sequence>MSVRHNWLVYKLQIAPTVDKKAFPNNREEFQSLTIPHEFIWEKPTKVNNSCEGSTCRPIWSAITLGRMLTDAQVSHKSCGNSISFTVHGIANCPGLLFFFNVTFFLIFSLASQNILLMSSPFSLVSLKNTISEYNKPPRMAYLEEY</sequence>
<evidence type="ECO:0000256" key="1">
    <source>
        <dbReference type="SAM" id="Phobius"/>
    </source>
</evidence>
<evidence type="ECO:0000313" key="3">
    <source>
        <dbReference type="Proteomes" id="UP000712600"/>
    </source>
</evidence>
<keyword evidence="1" id="KW-0812">Transmembrane</keyword>
<protein>
    <submittedName>
        <fullName evidence="2">Uncharacterized protein</fullName>
    </submittedName>
</protein>
<keyword evidence="1" id="KW-1133">Transmembrane helix</keyword>